<protein>
    <submittedName>
        <fullName evidence="1">Uncharacterized protein</fullName>
    </submittedName>
</protein>
<evidence type="ECO:0000313" key="2">
    <source>
        <dbReference type="Proteomes" id="UP000248405"/>
    </source>
</evidence>
<dbReference type="GeneID" id="37210446"/>
<proteinExistence type="predicted"/>
<accession>A0A319BRU3</accession>
<dbReference type="EMBL" id="KZ821615">
    <property type="protein sequence ID" value="PYH73910.1"/>
    <property type="molecule type" value="Genomic_DNA"/>
</dbReference>
<dbReference type="AlphaFoldDB" id="A0A319BRU3"/>
<evidence type="ECO:0000313" key="1">
    <source>
        <dbReference type="EMBL" id="PYH73910.1"/>
    </source>
</evidence>
<reference evidence="1" key="1">
    <citation type="submission" date="2016-12" db="EMBL/GenBank/DDBJ databases">
        <title>The genomes of Aspergillus section Nigri reveals drivers in fungal speciation.</title>
        <authorList>
            <consortium name="DOE Joint Genome Institute"/>
            <person name="Vesth T.C."/>
            <person name="Nybo J."/>
            <person name="Theobald S."/>
            <person name="Brandl J."/>
            <person name="Frisvad J.C."/>
            <person name="Nielsen K.F."/>
            <person name="Lyhne E.K."/>
            <person name="Kogle M.E."/>
            <person name="Kuo A."/>
            <person name="Riley R."/>
            <person name="Clum A."/>
            <person name="Nolan M."/>
            <person name="Lipzen A."/>
            <person name="Salamov A."/>
            <person name="Henrissat B."/>
            <person name="Wiebenga A."/>
            <person name="De Vries R.P."/>
            <person name="Grigoriev I.V."/>
            <person name="Mortensen U.H."/>
            <person name="Andersen M.R."/>
            <person name="Baker S.E."/>
        </authorList>
    </citation>
    <scope>NUCLEOTIDE SEQUENCE [LARGE SCALE GENOMIC DNA]</scope>
    <source>
        <strain evidence="1">CBS 113365</strain>
    </source>
</reference>
<name>A0A319BRU3_ASPVC</name>
<organism evidence="1 2">
    <name type="scientific">Aspergillus vadensis (strain CBS 113365 / IMI 142717 / IBT 24658)</name>
    <dbReference type="NCBI Taxonomy" id="1448311"/>
    <lineage>
        <taxon>Eukaryota</taxon>
        <taxon>Fungi</taxon>
        <taxon>Dikarya</taxon>
        <taxon>Ascomycota</taxon>
        <taxon>Pezizomycotina</taxon>
        <taxon>Eurotiomycetes</taxon>
        <taxon>Eurotiomycetidae</taxon>
        <taxon>Eurotiales</taxon>
        <taxon>Aspergillaceae</taxon>
        <taxon>Aspergillus</taxon>
        <taxon>Aspergillus subgen. Circumdati</taxon>
    </lineage>
</organism>
<dbReference type="Proteomes" id="UP000248405">
    <property type="component" value="Unassembled WGS sequence"/>
</dbReference>
<sequence length="62" mass="6981">MQQLFPEIAVSQLNVQRCHVPMKELVKRLLLLVSPTTPATSSYQWYISSCAMVVAKSLCQDV</sequence>
<gene>
    <name evidence="1" type="ORF">BO88DRAFT_401491</name>
</gene>
<dbReference type="RefSeq" id="XP_025567704.1">
    <property type="nucleotide sequence ID" value="XM_025705854.1"/>
</dbReference>
<keyword evidence="2" id="KW-1185">Reference proteome</keyword>